<gene>
    <name evidence="2" type="ORF">CKY47_21110</name>
</gene>
<evidence type="ECO:0000313" key="2">
    <source>
        <dbReference type="EMBL" id="MDQ2586446.1"/>
    </source>
</evidence>
<evidence type="ECO:0000259" key="1">
    <source>
        <dbReference type="PROSITE" id="PS50801"/>
    </source>
</evidence>
<comment type="caution">
    <text evidence="2">The sequence shown here is derived from an EMBL/GenBank/DDBJ whole genome shotgun (WGS) entry which is preliminary data.</text>
</comment>
<organism evidence="2 3">
    <name type="scientific">Saccharothrix yanglingensis</name>
    <dbReference type="NCBI Taxonomy" id="659496"/>
    <lineage>
        <taxon>Bacteria</taxon>
        <taxon>Bacillati</taxon>
        <taxon>Actinomycetota</taxon>
        <taxon>Actinomycetes</taxon>
        <taxon>Pseudonocardiales</taxon>
        <taxon>Pseudonocardiaceae</taxon>
        <taxon>Saccharothrix</taxon>
    </lineage>
</organism>
<dbReference type="InterPro" id="IPR002645">
    <property type="entry name" value="STAS_dom"/>
</dbReference>
<dbReference type="PROSITE" id="PS50801">
    <property type="entry name" value="STAS"/>
    <property type="match status" value="1"/>
</dbReference>
<evidence type="ECO:0000313" key="3">
    <source>
        <dbReference type="Proteomes" id="UP001225605"/>
    </source>
</evidence>
<dbReference type="RefSeq" id="WP_306747699.1">
    <property type="nucleotide sequence ID" value="NZ_NSDM01000009.1"/>
</dbReference>
<name>A0ABU0X366_9PSEU</name>
<reference evidence="2 3" key="1">
    <citation type="submission" date="2017-06" db="EMBL/GenBank/DDBJ databases">
        <title>Cultured bacterium strain Saccharothrix yanglingensis Hhs.015.</title>
        <authorList>
            <person name="Xia Y."/>
        </authorList>
    </citation>
    <scope>NUCLEOTIDE SEQUENCE [LARGE SCALE GENOMIC DNA]</scope>
    <source>
        <strain evidence="2 3">Hhs.015</strain>
    </source>
</reference>
<sequence>MDDLLHVRVSGQDGVSILHLSGLLVPGNYASLRDVLLMTALAQPAAIVADLTGLRVTPPLASSVFRVVRDQVASWPGVPILLTGAERGAVWDLPCFDTVEEAVASVGPPPRRWVVRMPLPRVGAPVFARLAAEEACRVWSLERIGEPVTGVAAGLVGLVARGLPRRPTIAFEWWRDLFVIAVGDDVPVRCDSWDLRRAVAAAPDRTERCGWSTTWTDGTLIWAVLRA</sequence>
<dbReference type="Proteomes" id="UP001225605">
    <property type="component" value="Unassembled WGS sequence"/>
</dbReference>
<protein>
    <recommendedName>
        <fullName evidence="1">STAS domain-containing protein</fullName>
    </recommendedName>
</protein>
<keyword evidence="3" id="KW-1185">Reference proteome</keyword>
<feature type="domain" description="STAS" evidence="1">
    <location>
        <begin position="5"/>
        <end position="90"/>
    </location>
</feature>
<proteinExistence type="predicted"/>
<dbReference type="EMBL" id="NSDM01000009">
    <property type="protein sequence ID" value="MDQ2586446.1"/>
    <property type="molecule type" value="Genomic_DNA"/>
</dbReference>
<accession>A0ABU0X366</accession>